<accession>A0ABU1LP08</accession>
<evidence type="ECO:0000313" key="1">
    <source>
        <dbReference type="EMBL" id="MDR6408471.1"/>
    </source>
</evidence>
<evidence type="ECO:0008006" key="3">
    <source>
        <dbReference type="Google" id="ProtNLM"/>
    </source>
</evidence>
<reference evidence="1 2" key="1">
    <citation type="submission" date="2023-07" db="EMBL/GenBank/DDBJ databases">
        <title>Sorghum-associated microbial communities from plants grown in Nebraska, USA.</title>
        <authorList>
            <person name="Schachtman D."/>
        </authorList>
    </citation>
    <scope>NUCLEOTIDE SEQUENCE [LARGE SCALE GENOMIC DNA]</scope>
    <source>
        <strain evidence="1 2">DS1316</strain>
    </source>
</reference>
<evidence type="ECO:0000313" key="2">
    <source>
        <dbReference type="Proteomes" id="UP001264340"/>
    </source>
</evidence>
<comment type="caution">
    <text evidence="1">The sequence shown here is derived from an EMBL/GenBank/DDBJ whole genome shotgun (WGS) entry which is preliminary data.</text>
</comment>
<gene>
    <name evidence="1" type="ORF">J2804_001864</name>
</gene>
<name>A0ABU1LP08_9BURK</name>
<protein>
    <recommendedName>
        <fullName evidence="3">Apea-like HEPN domain-containing protein</fullName>
    </recommendedName>
</protein>
<dbReference type="RefSeq" id="WP_310119876.1">
    <property type="nucleotide sequence ID" value="NZ_JAVDRP010000003.1"/>
</dbReference>
<proteinExistence type="predicted"/>
<organism evidence="1 2">
    <name type="scientific">Paraburkholderia terricola</name>
    <dbReference type="NCBI Taxonomy" id="169427"/>
    <lineage>
        <taxon>Bacteria</taxon>
        <taxon>Pseudomonadati</taxon>
        <taxon>Pseudomonadota</taxon>
        <taxon>Betaproteobacteria</taxon>
        <taxon>Burkholderiales</taxon>
        <taxon>Burkholderiaceae</taxon>
        <taxon>Paraburkholderia</taxon>
    </lineage>
</organism>
<dbReference type="EMBL" id="JAVDRP010000003">
    <property type="protein sequence ID" value="MDR6408471.1"/>
    <property type="molecule type" value="Genomic_DNA"/>
</dbReference>
<keyword evidence="2" id="KW-1185">Reference proteome</keyword>
<dbReference type="Proteomes" id="UP001264340">
    <property type="component" value="Unassembled WGS sequence"/>
</dbReference>
<sequence length="405" mass="44506">MNRKKLFDALSADLAAKSYLALPVSGVPRLHATDGQLAVAIQEDPEIAGLIGKSLNLSASAQPISADSFASSLLDRASRVGVEGALDAMELFLAQDHTPAVEILLIAGVRVPEVVEVYEGVILSPVRSVPSEGLIRLFETRSDWQLQHTLAGNSPFVLIDHHAPVTALWRKIYVRPKWLDAQVLPTDVPDPVPAVKLRKICDLLTICGPCSPAPIRHWIEPEDGVLLKEHVGRAWAWPIDQVRVRNESNLSSEQLNDFVRVLAAYLSLDQDIKRALTVPLQRLNRAIRQTDQIDRALDLGIALEALLLSEKSERTQLSLQLRLRGAWLLGNTATERRAVFDQLKLIYDARSGAAHTGKIGSKPAEIEARRTAIDQGLMTCARAIRKIVEGNGFPEWMDMLLGADG</sequence>